<dbReference type="STRING" id="202952.GCA_000747725_00401"/>
<dbReference type="PATRIC" id="fig|1120926.3.peg.1238"/>
<protein>
    <submittedName>
        <fullName evidence="1">Uncharacterized protein</fullName>
    </submittedName>
</protein>
<dbReference type="Proteomes" id="UP000013117">
    <property type="component" value="Unassembled WGS sequence"/>
</dbReference>
<dbReference type="GeneID" id="84208688"/>
<organism evidence="1 2">
    <name type="scientific">Acinetobacter gerneri DSM 14967 = CIP 107464 = MTCC 9824</name>
    <dbReference type="NCBI Taxonomy" id="1120926"/>
    <lineage>
        <taxon>Bacteria</taxon>
        <taxon>Pseudomonadati</taxon>
        <taxon>Pseudomonadota</taxon>
        <taxon>Gammaproteobacteria</taxon>
        <taxon>Moraxellales</taxon>
        <taxon>Moraxellaceae</taxon>
        <taxon>Acinetobacter</taxon>
    </lineage>
</organism>
<proteinExistence type="predicted"/>
<dbReference type="EMBL" id="APPN01000054">
    <property type="protein sequence ID" value="ENV34549.1"/>
    <property type="molecule type" value="Genomic_DNA"/>
</dbReference>
<name>N8ZLF4_9GAMM</name>
<dbReference type="HOGENOM" id="CLU_161809_0_0_6"/>
<accession>N8ZLF4</accession>
<dbReference type="RefSeq" id="WP_004859269.1">
    <property type="nucleotide sequence ID" value="NZ_ASYY01000054.1"/>
</dbReference>
<reference evidence="1 2" key="1">
    <citation type="submission" date="2013-02" db="EMBL/GenBank/DDBJ databases">
        <title>The Genome Sequence of Acinetobacter gerneri CIP 107464.</title>
        <authorList>
            <consortium name="The Broad Institute Genome Sequencing Platform"/>
            <consortium name="The Broad Institute Genome Sequencing Center for Infectious Disease"/>
            <person name="Cerqueira G."/>
            <person name="Feldgarden M."/>
            <person name="Courvalin P."/>
            <person name="Perichon B."/>
            <person name="Grillot-Courvalin C."/>
            <person name="Clermont D."/>
            <person name="Rocha E."/>
            <person name="Yoon E.-J."/>
            <person name="Nemec A."/>
            <person name="Walker B."/>
            <person name="Young S.K."/>
            <person name="Zeng Q."/>
            <person name="Gargeya S."/>
            <person name="Fitzgerald M."/>
            <person name="Haas B."/>
            <person name="Abouelleil A."/>
            <person name="Alvarado L."/>
            <person name="Arachchi H.M."/>
            <person name="Berlin A.M."/>
            <person name="Chapman S.B."/>
            <person name="Dewar J."/>
            <person name="Goldberg J."/>
            <person name="Griggs A."/>
            <person name="Gujja S."/>
            <person name="Hansen M."/>
            <person name="Howarth C."/>
            <person name="Imamovic A."/>
            <person name="Larimer J."/>
            <person name="McCowan C."/>
            <person name="Murphy C."/>
            <person name="Neiman D."/>
            <person name="Pearson M."/>
            <person name="Priest M."/>
            <person name="Roberts A."/>
            <person name="Saif S."/>
            <person name="Shea T."/>
            <person name="Sisk P."/>
            <person name="Sykes S."/>
            <person name="Wortman J."/>
            <person name="Nusbaum C."/>
            <person name="Birren B."/>
        </authorList>
    </citation>
    <scope>NUCLEOTIDE SEQUENCE [LARGE SCALE GENOMIC DNA]</scope>
    <source>
        <strain evidence="1 2">CIP 107464</strain>
    </source>
</reference>
<comment type="caution">
    <text evidence="1">The sequence shown here is derived from an EMBL/GenBank/DDBJ whole genome shotgun (WGS) entry which is preliminary data.</text>
</comment>
<evidence type="ECO:0000313" key="1">
    <source>
        <dbReference type="EMBL" id="ENV34549.1"/>
    </source>
</evidence>
<evidence type="ECO:0000313" key="2">
    <source>
        <dbReference type="Proteomes" id="UP000013117"/>
    </source>
</evidence>
<keyword evidence="2" id="KW-1185">Reference proteome</keyword>
<dbReference type="AlphaFoldDB" id="N8ZLF4"/>
<gene>
    <name evidence="1" type="ORF">F960_01287</name>
</gene>
<sequence>MSFITIEQAETILGANFSEDSDKARLILLANTWMKKNAGPAPDPVPHELNVAACEIIKGIIGKVIYNGQAQALKREKVKADGVESEEEYQDGSSSLSSYEQIALDIIAAIDVDQPKTPYGIYLTRV</sequence>
<dbReference type="eggNOG" id="ENOG503272D">
    <property type="taxonomic scope" value="Bacteria"/>
</dbReference>
<dbReference type="OrthoDB" id="6691528at2"/>